<sequence length="396" mass="45577">MSQLQKNPDNLTGCLDPNTPPPAAKLTFLDLPREIRDIIYNLVLISPSPLIAWSGMSLEEFSESLVAFSSLRDWVRREVTPQTFNISEYETNALPVERLGISMSRVSRDVSREAAEVFWSNNSFRFVGDKWIWDTVLEWLIGIGSTNRRYLAHLEFQMQRPQHVWQLSNPLGARTQFEVRSSDSKPLPRWNEAIATENDREIVYPINKHLILPTRKNYEDGEDRLLEGGLEDLSLGLDNHDEKHLEGAVENISPKLETVLKMLAQPGKWSKVRLTMLLPHHVIPGLRNMTFGWQPTPFGNWMSMDIPNVMQICKQKHVTAGGRDLEILWKCKDSGRAVRDGRMIFELLGWDVLDARHESYSTLTRNWETFFTMERKPIRGPVEASFPSPNSSQYFS</sequence>
<dbReference type="AlphaFoldDB" id="A0A1L7WPV5"/>
<dbReference type="InterPro" id="IPR038883">
    <property type="entry name" value="AN11006-like"/>
</dbReference>
<protein>
    <recommendedName>
        <fullName evidence="3">F-box domain-containing protein</fullName>
    </recommendedName>
</protein>
<dbReference type="PANTHER" id="PTHR42085:SF8">
    <property type="entry name" value="F-BOX DOMAIN-CONTAINING PROTEIN"/>
    <property type="match status" value="1"/>
</dbReference>
<name>A0A1L7WPV5_9HELO</name>
<organism evidence="1 2">
    <name type="scientific">Phialocephala subalpina</name>
    <dbReference type="NCBI Taxonomy" id="576137"/>
    <lineage>
        <taxon>Eukaryota</taxon>
        <taxon>Fungi</taxon>
        <taxon>Dikarya</taxon>
        <taxon>Ascomycota</taxon>
        <taxon>Pezizomycotina</taxon>
        <taxon>Leotiomycetes</taxon>
        <taxon>Helotiales</taxon>
        <taxon>Mollisiaceae</taxon>
        <taxon>Phialocephala</taxon>
        <taxon>Phialocephala fortinii species complex</taxon>
    </lineage>
</organism>
<proteinExistence type="predicted"/>
<evidence type="ECO:0000313" key="1">
    <source>
        <dbReference type="EMBL" id="CZR54793.1"/>
    </source>
</evidence>
<evidence type="ECO:0008006" key="3">
    <source>
        <dbReference type="Google" id="ProtNLM"/>
    </source>
</evidence>
<dbReference type="OrthoDB" id="5272396at2759"/>
<evidence type="ECO:0000313" key="2">
    <source>
        <dbReference type="Proteomes" id="UP000184330"/>
    </source>
</evidence>
<gene>
    <name evidence="1" type="ORF">PAC_04677</name>
</gene>
<accession>A0A1L7WPV5</accession>
<dbReference type="PANTHER" id="PTHR42085">
    <property type="entry name" value="F-BOX DOMAIN-CONTAINING PROTEIN"/>
    <property type="match status" value="1"/>
</dbReference>
<dbReference type="EMBL" id="FJOG01000005">
    <property type="protein sequence ID" value="CZR54793.1"/>
    <property type="molecule type" value="Genomic_DNA"/>
</dbReference>
<dbReference type="Proteomes" id="UP000184330">
    <property type="component" value="Unassembled WGS sequence"/>
</dbReference>
<keyword evidence="2" id="KW-1185">Reference proteome</keyword>
<reference evidence="1 2" key="1">
    <citation type="submission" date="2016-03" db="EMBL/GenBank/DDBJ databases">
        <authorList>
            <person name="Ploux O."/>
        </authorList>
    </citation>
    <scope>NUCLEOTIDE SEQUENCE [LARGE SCALE GENOMIC DNA]</scope>
    <source>
        <strain evidence="1 2">UAMH 11012</strain>
    </source>
</reference>